<proteinExistence type="predicted"/>
<dbReference type="Pfam" id="PF11251">
    <property type="entry name" value="DUF3050"/>
    <property type="match status" value="1"/>
</dbReference>
<dbReference type="InterPro" id="IPR024423">
    <property type="entry name" value="DUF3050"/>
</dbReference>
<dbReference type="RefSeq" id="WP_130092908.1">
    <property type="nucleotide sequence ID" value="NZ_SETE01000002.1"/>
</dbReference>
<evidence type="ECO:0000313" key="1">
    <source>
        <dbReference type="EMBL" id="RYM34900.1"/>
    </source>
</evidence>
<keyword evidence="2" id="KW-1185">Reference proteome</keyword>
<name>A0A4Q4KPF5_9FLAO</name>
<dbReference type="EMBL" id="SETE01000002">
    <property type="protein sequence ID" value="RYM34900.1"/>
    <property type="molecule type" value="Genomic_DNA"/>
</dbReference>
<dbReference type="Gene3D" id="1.20.910.10">
    <property type="entry name" value="Heme oxygenase-like"/>
    <property type="match status" value="1"/>
</dbReference>
<comment type="caution">
    <text evidence="1">The sequence shown here is derived from an EMBL/GenBank/DDBJ whole genome shotgun (WGS) entry which is preliminary data.</text>
</comment>
<dbReference type="Proteomes" id="UP000293952">
    <property type="component" value="Unassembled WGS sequence"/>
</dbReference>
<dbReference type="AlphaFoldDB" id="A0A4Q4KPF5"/>
<reference evidence="1 2" key="1">
    <citation type="submission" date="2019-02" db="EMBL/GenBank/DDBJ databases">
        <title>Genome sequence of the sea-ice species Brumimicrobium glaciale.</title>
        <authorList>
            <person name="Bowman J.P."/>
        </authorList>
    </citation>
    <scope>NUCLEOTIDE SEQUENCE [LARGE SCALE GENOMIC DNA]</scope>
    <source>
        <strain evidence="1 2">IC156</strain>
    </source>
</reference>
<gene>
    <name evidence="1" type="ORF">ERX46_05860</name>
</gene>
<accession>A0A4Q4KPF5</accession>
<organism evidence="1 2">
    <name type="scientific">Brumimicrobium glaciale</name>
    <dbReference type="NCBI Taxonomy" id="200475"/>
    <lineage>
        <taxon>Bacteria</taxon>
        <taxon>Pseudomonadati</taxon>
        <taxon>Bacteroidota</taxon>
        <taxon>Flavobacteriia</taxon>
        <taxon>Flavobacteriales</taxon>
        <taxon>Crocinitomicaceae</taxon>
        <taxon>Brumimicrobium</taxon>
    </lineage>
</organism>
<dbReference type="SUPFAM" id="SSF48613">
    <property type="entry name" value="Heme oxygenase-like"/>
    <property type="match status" value="1"/>
</dbReference>
<evidence type="ECO:0000313" key="2">
    <source>
        <dbReference type="Proteomes" id="UP000293952"/>
    </source>
</evidence>
<dbReference type="InterPro" id="IPR016084">
    <property type="entry name" value="Haem_Oase-like_multi-hlx"/>
</dbReference>
<protein>
    <submittedName>
        <fullName evidence="1">DUF3050 domain-containing protein</fullName>
    </submittedName>
</protein>
<sequence length="257" mass="29560">MEKIRKIEAEISDLIIELKNHKLYDNLEEISDVKIFMESHIFAVWDFMSLLKSLQRNLTNIEVPWVPVKNATVCRFINEIVFEEESDVNELGEPKSHFEMYLDAMKQIGANTTLINQFIDKIQAGNSVEQSLNSIKIDKRVADFVRFSFEIIATNKPHVIASAFTFSREGIIPEMFIAILQKGNAENKSYNKLTYYLQRHIDLDGDGHGPASHKMISELCASDENKWSETLEIAKQSIKQRISLWNAIDEMITESKS</sequence>
<dbReference type="OrthoDB" id="9791270at2"/>